<gene>
    <name evidence="2" type="ORF">D1631_06940</name>
</gene>
<evidence type="ECO:0000313" key="2">
    <source>
        <dbReference type="EMBL" id="RNA61680.1"/>
    </source>
</evidence>
<protein>
    <submittedName>
        <fullName evidence="2">GNAT family N-acetyltransferase</fullName>
    </submittedName>
</protein>
<feature type="domain" description="N-acetyltransferase" evidence="1">
    <location>
        <begin position="17"/>
        <end position="156"/>
    </location>
</feature>
<dbReference type="Gene3D" id="3.40.630.30">
    <property type="match status" value="1"/>
</dbReference>
<dbReference type="PROSITE" id="PS51186">
    <property type="entry name" value="GNAT"/>
    <property type="match status" value="1"/>
</dbReference>
<dbReference type="GO" id="GO:0016747">
    <property type="term" value="F:acyltransferase activity, transferring groups other than amino-acyl groups"/>
    <property type="evidence" value="ECO:0007669"/>
    <property type="project" value="InterPro"/>
</dbReference>
<name>A0A3M7THK6_9FLAO</name>
<dbReference type="OrthoDB" id="9800193at2"/>
<reference evidence="2 3" key="1">
    <citation type="submission" date="2018-08" db="EMBL/GenBank/DDBJ databases">
        <title>Chryseobacterium nematophagum: a novel matrix digesting pathogen of nematodes.</title>
        <authorList>
            <person name="Page A."/>
            <person name="Roberts M."/>
            <person name="Felix M.-A."/>
            <person name="Weir W."/>
        </authorList>
    </citation>
    <scope>NUCLEOTIDE SEQUENCE [LARGE SCALE GENOMIC DNA]</scope>
    <source>
        <strain evidence="2 3">JUb129</strain>
    </source>
</reference>
<dbReference type="InterPro" id="IPR000182">
    <property type="entry name" value="GNAT_dom"/>
</dbReference>
<organism evidence="2 3">
    <name type="scientific">Chryseobacterium nematophagum</name>
    <dbReference type="NCBI Taxonomy" id="2305228"/>
    <lineage>
        <taxon>Bacteria</taxon>
        <taxon>Pseudomonadati</taxon>
        <taxon>Bacteroidota</taxon>
        <taxon>Flavobacteriia</taxon>
        <taxon>Flavobacteriales</taxon>
        <taxon>Weeksellaceae</taxon>
        <taxon>Chryseobacterium group</taxon>
        <taxon>Chryseobacterium</taxon>
    </lineage>
</organism>
<sequence length="245" mass="28689">MKKDLIVNELNDARYLEEIVTMHRDIFLGTELYGKLMYFDENFPDYFKKVLESKNDYIVGVFKDESIMGFLHLKKIEKTLFLNNIFFKEEIRGGGIGTDTLREVLTKPFVTLEGFEYLELDVFESNVLAKKWYNKLGLSDISTSDWYFLQSNKKEDFKGDFKINEDINNFKSLYYNDHKVATFVNDSYIIAHDSIALQYKSAAQFIYRTGKNENDIDNSMKFDSSTRMRGNISSIIDKIQCLISK</sequence>
<evidence type="ECO:0000313" key="3">
    <source>
        <dbReference type="Proteomes" id="UP000278775"/>
    </source>
</evidence>
<dbReference type="Pfam" id="PF00583">
    <property type="entry name" value="Acetyltransf_1"/>
    <property type="match status" value="1"/>
</dbReference>
<proteinExistence type="predicted"/>
<dbReference type="Proteomes" id="UP000278775">
    <property type="component" value="Unassembled WGS sequence"/>
</dbReference>
<accession>A0A3M7THK6</accession>
<dbReference type="InterPro" id="IPR016181">
    <property type="entry name" value="Acyl_CoA_acyltransferase"/>
</dbReference>
<comment type="caution">
    <text evidence="2">The sequence shown here is derived from an EMBL/GenBank/DDBJ whole genome shotgun (WGS) entry which is preliminary data.</text>
</comment>
<keyword evidence="2" id="KW-0808">Transferase</keyword>
<dbReference type="AlphaFoldDB" id="A0A3M7THK6"/>
<dbReference type="EMBL" id="QWIU01000002">
    <property type="protein sequence ID" value="RNA61680.1"/>
    <property type="molecule type" value="Genomic_DNA"/>
</dbReference>
<evidence type="ECO:0000259" key="1">
    <source>
        <dbReference type="PROSITE" id="PS51186"/>
    </source>
</evidence>
<dbReference type="RefSeq" id="WP_122635805.1">
    <property type="nucleotide sequence ID" value="NZ_QWIU01000002.1"/>
</dbReference>
<dbReference type="SUPFAM" id="SSF55729">
    <property type="entry name" value="Acyl-CoA N-acyltransferases (Nat)"/>
    <property type="match status" value="1"/>
</dbReference>